<comment type="subcellular location">
    <subcellularLocation>
        <location evidence="1">Nucleus</location>
        <location evidence="1">Nucleolus</location>
    </subcellularLocation>
</comment>
<dbReference type="InterPro" id="IPR020472">
    <property type="entry name" value="WD40_PAC1"/>
</dbReference>
<evidence type="ECO:0000256" key="7">
    <source>
        <dbReference type="PROSITE-ProRule" id="PRU00221"/>
    </source>
</evidence>
<dbReference type="InterPro" id="IPR015943">
    <property type="entry name" value="WD40/YVTN_repeat-like_dom_sf"/>
</dbReference>
<evidence type="ECO:0000256" key="1">
    <source>
        <dbReference type="ARBA" id="ARBA00004604"/>
    </source>
</evidence>
<reference evidence="10 11" key="1">
    <citation type="journal article" date="2013" name="PLoS ONE">
        <title>Predicting the Proteins of Angomonas deanei, Strigomonas culicis and Their Respective Endosymbionts Reveals New Aspects of the Trypanosomatidae Family.</title>
        <authorList>
            <person name="Motta M.C."/>
            <person name="Martins A.C."/>
            <person name="de Souza S.S."/>
            <person name="Catta-Preta C.M."/>
            <person name="Silva R."/>
            <person name="Klein C.C."/>
            <person name="de Almeida L.G."/>
            <person name="de Lima Cunha O."/>
            <person name="Ciapina L.P."/>
            <person name="Brocchi M."/>
            <person name="Colabardini A.C."/>
            <person name="de Araujo Lima B."/>
            <person name="Machado C.R."/>
            <person name="de Almeida Soares C.M."/>
            <person name="Probst C.M."/>
            <person name="de Menezes C.B."/>
            <person name="Thompson C.E."/>
            <person name="Bartholomeu D.C."/>
            <person name="Gradia D.F."/>
            <person name="Pavoni D.P."/>
            <person name="Grisard E.C."/>
            <person name="Fantinatti-Garboggini F."/>
            <person name="Marchini F.K."/>
            <person name="Rodrigues-Luiz G.F."/>
            <person name="Wagner G."/>
            <person name="Goldman G.H."/>
            <person name="Fietto J.L."/>
            <person name="Elias M.C."/>
            <person name="Goldman M.H."/>
            <person name="Sagot M.F."/>
            <person name="Pereira M."/>
            <person name="Stoco P.H."/>
            <person name="de Mendonca-Neto R.P."/>
            <person name="Teixeira S.M."/>
            <person name="Maciel T.E."/>
            <person name="de Oliveira Mendes T.A."/>
            <person name="Urmenyi T.P."/>
            <person name="de Souza W."/>
            <person name="Schenkman S."/>
            <person name="de Vasconcelos A.T."/>
        </authorList>
    </citation>
    <scope>NUCLEOTIDE SEQUENCE [LARGE SCALE GENOMIC DNA]</scope>
</reference>
<dbReference type="OrthoDB" id="10267436at2759"/>
<dbReference type="SUPFAM" id="SSF50978">
    <property type="entry name" value="WD40 repeat-like"/>
    <property type="match status" value="1"/>
</dbReference>
<feature type="repeat" description="WD" evidence="7">
    <location>
        <begin position="192"/>
        <end position="223"/>
    </location>
</feature>
<keyword evidence="6" id="KW-0687">Ribonucleoprotein</keyword>
<dbReference type="Proteomes" id="UP000015354">
    <property type="component" value="Unassembled WGS sequence"/>
</dbReference>
<evidence type="ECO:0000313" key="11">
    <source>
        <dbReference type="Proteomes" id="UP000015354"/>
    </source>
</evidence>
<evidence type="ECO:0000259" key="9">
    <source>
        <dbReference type="Pfam" id="PF08154"/>
    </source>
</evidence>
<feature type="repeat" description="WD" evidence="7">
    <location>
        <begin position="150"/>
        <end position="191"/>
    </location>
</feature>
<feature type="domain" description="NLE" evidence="9">
    <location>
        <begin position="29"/>
        <end position="91"/>
    </location>
</feature>
<comment type="caution">
    <text evidence="10">The sequence shown here is derived from an EMBL/GenBank/DDBJ whole genome shotgun (WGS) entry which is preliminary data.</text>
</comment>
<dbReference type="PROSITE" id="PS00678">
    <property type="entry name" value="WD_REPEATS_1"/>
    <property type="match status" value="2"/>
</dbReference>
<dbReference type="CDD" id="cd00200">
    <property type="entry name" value="WD40"/>
    <property type="match status" value="1"/>
</dbReference>
<dbReference type="InterPro" id="IPR001680">
    <property type="entry name" value="WD40_rpt"/>
</dbReference>
<proteinExistence type="predicted"/>
<gene>
    <name evidence="10" type="ORF">STCU_09420</name>
</gene>
<evidence type="ECO:0000256" key="4">
    <source>
        <dbReference type="ARBA" id="ARBA00022980"/>
    </source>
</evidence>
<keyword evidence="11" id="KW-1185">Reference proteome</keyword>
<dbReference type="PROSITE" id="PS50082">
    <property type="entry name" value="WD_REPEATS_2"/>
    <property type="match status" value="4"/>
</dbReference>
<dbReference type="PRINTS" id="PR00320">
    <property type="entry name" value="GPROTEINBRPT"/>
</dbReference>
<feature type="repeat" description="WD" evidence="7">
    <location>
        <begin position="283"/>
        <end position="323"/>
    </location>
</feature>
<dbReference type="PANTHER" id="PTHR19848:SF0">
    <property type="entry name" value="NOTCHLESS PROTEIN HOMOLOG 1"/>
    <property type="match status" value="1"/>
</dbReference>
<dbReference type="GO" id="GO:0005730">
    <property type="term" value="C:nucleolus"/>
    <property type="evidence" value="ECO:0007669"/>
    <property type="project" value="UniProtKB-SubCell"/>
</dbReference>
<evidence type="ECO:0000256" key="2">
    <source>
        <dbReference type="ARBA" id="ARBA00022574"/>
    </source>
</evidence>
<keyword evidence="2 7" id="KW-0853">WD repeat</keyword>
<dbReference type="PANTHER" id="PTHR19848">
    <property type="entry name" value="WD40 REPEAT PROTEIN"/>
    <property type="match status" value="1"/>
</dbReference>
<keyword evidence="4" id="KW-0689">Ribosomal protein</keyword>
<dbReference type="GO" id="GO:1990904">
    <property type="term" value="C:ribonucleoprotein complex"/>
    <property type="evidence" value="ECO:0007669"/>
    <property type="project" value="UniProtKB-KW"/>
</dbReference>
<protein>
    <submittedName>
        <fullName evidence="10">Ribosome assembly protein 4</fullName>
    </submittedName>
</protein>
<evidence type="ECO:0000256" key="8">
    <source>
        <dbReference type="SAM" id="MobiDB-lite"/>
    </source>
</evidence>
<keyword evidence="5" id="KW-0539">Nucleus</keyword>
<accession>S9UY40</accession>
<dbReference type="Pfam" id="PF00400">
    <property type="entry name" value="WD40"/>
    <property type="match status" value="4"/>
</dbReference>
<name>S9UY40_9TRYP</name>
<dbReference type="SMART" id="SM00320">
    <property type="entry name" value="WD40"/>
    <property type="match status" value="5"/>
</dbReference>
<dbReference type="EMBL" id="ATMH01009420">
    <property type="protein sequence ID" value="EPY19501.1"/>
    <property type="molecule type" value="Genomic_DNA"/>
</dbReference>
<organism evidence="10 11">
    <name type="scientific">Strigomonas culicis</name>
    <dbReference type="NCBI Taxonomy" id="28005"/>
    <lineage>
        <taxon>Eukaryota</taxon>
        <taxon>Discoba</taxon>
        <taxon>Euglenozoa</taxon>
        <taxon>Kinetoplastea</taxon>
        <taxon>Metakinetoplastina</taxon>
        <taxon>Trypanosomatida</taxon>
        <taxon>Trypanosomatidae</taxon>
        <taxon>Strigomonadinae</taxon>
        <taxon>Strigomonas</taxon>
    </lineage>
</organism>
<evidence type="ECO:0000313" key="10">
    <source>
        <dbReference type="EMBL" id="EPY19501.1"/>
    </source>
</evidence>
<dbReference type="InterPro" id="IPR036322">
    <property type="entry name" value="WD40_repeat_dom_sf"/>
</dbReference>
<evidence type="ECO:0000256" key="3">
    <source>
        <dbReference type="ARBA" id="ARBA00022737"/>
    </source>
</evidence>
<dbReference type="Gene3D" id="2.130.10.10">
    <property type="entry name" value="YVTN repeat-like/Quinoprotein amine dehydrogenase"/>
    <property type="match status" value="2"/>
</dbReference>
<feature type="region of interest" description="Disordered" evidence="8">
    <location>
        <begin position="1"/>
        <end position="25"/>
    </location>
</feature>
<keyword evidence="3" id="KW-0677">Repeat</keyword>
<dbReference type="PROSITE" id="PS50294">
    <property type="entry name" value="WD_REPEATS_REGION"/>
    <property type="match status" value="3"/>
</dbReference>
<evidence type="ECO:0000256" key="5">
    <source>
        <dbReference type="ARBA" id="ARBA00023242"/>
    </source>
</evidence>
<sequence>MPVRKRQRRATLQESELQDAENVGDGPKVMVRMVDEGGKPTGSQMLLPASATPQQLDELLCAMFEDAEAKTIPYAFFIEGKQVNESVESILFQKQKDEFVDKMLKEGRRVRPQDVDKLVFDVPEETVVSIVYKPQAVFRVRPVTRCAGTLDGHSEAVLVVCFSPDSTVLATGSGDKEIRIWDMATLSPVEELKLHTSWVQVLSWSADGQYLTSGSKDGMIAVWTHDGEYGKFKGTKYKAHNNYVSHISWEPLHKNIKCDRFVSASKDASLKVWHVKTGIQFSLSGHQSCVTCVKWGGEDCIYSSSQDRTIIVWDAKNGSQKSVLKGHAHWVNFLALSTDLVIRTGAFDHEGSCLPAKMRCVSTQRSDTTQSYHALVTRKDL</sequence>
<evidence type="ECO:0000256" key="6">
    <source>
        <dbReference type="ARBA" id="ARBA00023274"/>
    </source>
</evidence>
<dbReference type="Pfam" id="PF08154">
    <property type="entry name" value="NLE"/>
    <property type="match status" value="1"/>
</dbReference>
<dbReference type="GO" id="GO:0005840">
    <property type="term" value="C:ribosome"/>
    <property type="evidence" value="ECO:0007669"/>
    <property type="project" value="UniProtKB-KW"/>
</dbReference>
<dbReference type="InterPro" id="IPR012972">
    <property type="entry name" value="NLE"/>
</dbReference>
<dbReference type="AlphaFoldDB" id="S9UY40"/>
<dbReference type="InterPro" id="IPR019775">
    <property type="entry name" value="WD40_repeat_CS"/>
</dbReference>
<dbReference type="GO" id="GO:0000027">
    <property type="term" value="P:ribosomal large subunit assembly"/>
    <property type="evidence" value="ECO:0007669"/>
    <property type="project" value="TreeGrafter"/>
</dbReference>
<feature type="repeat" description="WD" evidence="7">
    <location>
        <begin position="237"/>
        <end position="283"/>
    </location>
</feature>